<dbReference type="STRING" id="555512.SAMN04487993_102216"/>
<sequence length="87" mass="9813">MAAGLPPAEFWIQTPGLYALHLRGVAAAEERRAMEIRSAAYLTALLIRQQTLPPAQDWITGKRDRAAEIQRWTAAWDRIDAAFARRP</sequence>
<protein>
    <submittedName>
        <fullName evidence="1">Uncharacterized protein</fullName>
    </submittedName>
</protein>
<dbReference type="OrthoDB" id="7586141at2"/>
<gene>
    <name evidence="1" type="ORF">SAMN04487993_102216</name>
</gene>
<reference evidence="1 2" key="1">
    <citation type="submission" date="2016-10" db="EMBL/GenBank/DDBJ databases">
        <authorList>
            <person name="de Groot N.N."/>
        </authorList>
    </citation>
    <scope>NUCLEOTIDE SEQUENCE [LARGE SCALE GENOMIC DNA]</scope>
    <source>
        <strain evidence="1 2">DSM 26424</strain>
    </source>
</reference>
<evidence type="ECO:0000313" key="2">
    <source>
        <dbReference type="Proteomes" id="UP000199093"/>
    </source>
</evidence>
<organism evidence="1 2">
    <name type="scientific">Salipiger marinus</name>
    <dbReference type="NCBI Taxonomy" id="555512"/>
    <lineage>
        <taxon>Bacteria</taxon>
        <taxon>Pseudomonadati</taxon>
        <taxon>Pseudomonadota</taxon>
        <taxon>Alphaproteobacteria</taxon>
        <taxon>Rhodobacterales</taxon>
        <taxon>Roseobacteraceae</taxon>
        <taxon>Salipiger</taxon>
    </lineage>
</organism>
<dbReference type="AlphaFoldDB" id="A0A1G8RWX6"/>
<name>A0A1G8RWX6_9RHOB</name>
<evidence type="ECO:0000313" key="1">
    <source>
        <dbReference type="EMBL" id="SDJ21469.1"/>
    </source>
</evidence>
<proteinExistence type="predicted"/>
<dbReference type="EMBL" id="FNEJ01000022">
    <property type="protein sequence ID" value="SDJ21469.1"/>
    <property type="molecule type" value="Genomic_DNA"/>
</dbReference>
<accession>A0A1G8RWX6</accession>
<keyword evidence="2" id="KW-1185">Reference proteome</keyword>
<dbReference type="Proteomes" id="UP000199093">
    <property type="component" value="Unassembled WGS sequence"/>
</dbReference>
<dbReference type="RefSeq" id="WP_089850412.1">
    <property type="nucleotide sequence ID" value="NZ_FNEJ01000022.1"/>
</dbReference>